<reference evidence="1 2" key="1">
    <citation type="journal article" date="2022" name="Nat. Plants">
        <title>Genomes of leafy and leafless Platanthera orchids illuminate the evolution of mycoheterotrophy.</title>
        <authorList>
            <person name="Li M.H."/>
            <person name="Liu K.W."/>
            <person name="Li Z."/>
            <person name="Lu H.C."/>
            <person name="Ye Q.L."/>
            <person name="Zhang D."/>
            <person name="Wang J.Y."/>
            <person name="Li Y.F."/>
            <person name="Zhong Z.M."/>
            <person name="Liu X."/>
            <person name="Yu X."/>
            <person name="Liu D.K."/>
            <person name="Tu X.D."/>
            <person name="Liu B."/>
            <person name="Hao Y."/>
            <person name="Liao X.Y."/>
            <person name="Jiang Y.T."/>
            <person name="Sun W.H."/>
            <person name="Chen J."/>
            <person name="Chen Y.Q."/>
            <person name="Ai Y."/>
            <person name="Zhai J.W."/>
            <person name="Wu S.S."/>
            <person name="Zhou Z."/>
            <person name="Hsiao Y.Y."/>
            <person name="Wu W.L."/>
            <person name="Chen Y.Y."/>
            <person name="Lin Y.F."/>
            <person name="Hsu J.L."/>
            <person name="Li C.Y."/>
            <person name="Wang Z.W."/>
            <person name="Zhao X."/>
            <person name="Zhong W.Y."/>
            <person name="Ma X.K."/>
            <person name="Ma L."/>
            <person name="Huang J."/>
            <person name="Chen G.Z."/>
            <person name="Huang M.Z."/>
            <person name="Huang L."/>
            <person name="Peng D.H."/>
            <person name="Luo Y.B."/>
            <person name="Zou S.Q."/>
            <person name="Chen S.P."/>
            <person name="Lan S."/>
            <person name="Tsai W.C."/>
            <person name="Van de Peer Y."/>
            <person name="Liu Z.J."/>
        </authorList>
    </citation>
    <scope>NUCLEOTIDE SEQUENCE [LARGE SCALE GENOMIC DNA]</scope>
    <source>
        <strain evidence="1">Lor287</strain>
    </source>
</reference>
<dbReference type="InterPro" id="IPR011009">
    <property type="entry name" value="Kinase-like_dom_sf"/>
</dbReference>
<dbReference type="InterPro" id="IPR046958">
    <property type="entry name" value="RBK1/2/STUNTED"/>
</dbReference>
<dbReference type="Gene3D" id="1.10.510.10">
    <property type="entry name" value="Transferase(Phosphotransferase) domain 1"/>
    <property type="match status" value="1"/>
</dbReference>
<keyword evidence="1" id="KW-0675">Receptor</keyword>
<gene>
    <name evidence="1" type="ORF">KSP39_PZI020458</name>
</gene>
<dbReference type="PANTHER" id="PTHR47987">
    <property type="entry name" value="OS08G0249100 PROTEIN"/>
    <property type="match status" value="1"/>
</dbReference>
<sequence length="139" mass="15642">MWGKVFEGCGVDNFDILLLEIVTGRKPIERLPGGIKGTITEWADPFIIADQLPNLVDPRLRDDFDKRELRHMTHIIHVAAHCVQSEPDRRATMRKVLSILQGMPPPMPSRTNSSQMPMPITKSRMQGIMLAPTSSKSRA</sequence>
<dbReference type="GO" id="GO:0016301">
    <property type="term" value="F:kinase activity"/>
    <property type="evidence" value="ECO:0007669"/>
    <property type="project" value="UniProtKB-KW"/>
</dbReference>
<evidence type="ECO:0000313" key="2">
    <source>
        <dbReference type="Proteomes" id="UP001418222"/>
    </source>
</evidence>
<organism evidence="1 2">
    <name type="scientific">Platanthera zijinensis</name>
    <dbReference type="NCBI Taxonomy" id="2320716"/>
    <lineage>
        <taxon>Eukaryota</taxon>
        <taxon>Viridiplantae</taxon>
        <taxon>Streptophyta</taxon>
        <taxon>Embryophyta</taxon>
        <taxon>Tracheophyta</taxon>
        <taxon>Spermatophyta</taxon>
        <taxon>Magnoliopsida</taxon>
        <taxon>Liliopsida</taxon>
        <taxon>Asparagales</taxon>
        <taxon>Orchidaceae</taxon>
        <taxon>Orchidoideae</taxon>
        <taxon>Orchideae</taxon>
        <taxon>Orchidinae</taxon>
        <taxon>Platanthera</taxon>
    </lineage>
</organism>
<keyword evidence="1" id="KW-0808">Transferase</keyword>
<comment type="caution">
    <text evidence="1">The sequence shown here is derived from an EMBL/GenBank/DDBJ whole genome shotgun (WGS) entry which is preliminary data.</text>
</comment>
<dbReference type="AlphaFoldDB" id="A0AAP0B0R2"/>
<evidence type="ECO:0000313" key="1">
    <source>
        <dbReference type="EMBL" id="KAK8921979.1"/>
    </source>
</evidence>
<keyword evidence="2" id="KW-1185">Reference proteome</keyword>
<protein>
    <submittedName>
        <fullName evidence="1">Receptor-like serine/threonine-protein kinase</fullName>
    </submittedName>
</protein>
<dbReference type="EMBL" id="JBBWWQ010000018">
    <property type="protein sequence ID" value="KAK8921979.1"/>
    <property type="molecule type" value="Genomic_DNA"/>
</dbReference>
<name>A0AAP0B0R2_9ASPA</name>
<accession>A0AAP0B0R2</accession>
<dbReference type="PANTHER" id="PTHR47987:SF33">
    <property type="entry name" value="NON-SPECIFIC PROTEIN-TYROSINE KINASE RLK-PELLE-RLCK-XV FAMILY"/>
    <property type="match status" value="1"/>
</dbReference>
<dbReference type="SUPFAM" id="SSF56112">
    <property type="entry name" value="Protein kinase-like (PK-like)"/>
    <property type="match status" value="1"/>
</dbReference>
<proteinExistence type="predicted"/>
<keyword evidence="1" id="KW-0418">Kinase</keyword>
<dbReference type="Proteomes" id="UP001418222">
    <property type="component" value="Unassembled WGS sequence"/>
</dbReference>